<evidence type="ECO:0000313" key="2">
    <source>
        <dbReference type="Proteomes" id="UP000799755"/>
    </source>
</evidence>
<dbReference type="EMBL" id="MU003544">
    <property type="protein sequence ID" value="KAF2463910.1"/>
    <property type="molecule type" value="Genomic_DNA"/>
</dbReference>
<accession>A0ACB6QCN3</accession>
<protein>
    <submittedName>
        <fullName evidence="1">Uncharacterized protein</fullName>
    </submittedName>
</protein>
<proteinExistence type="predicted"/>
<name>A0ACB6QCN3_9PLEO</name>
<reference evidence="1" key="1">
    <citation type="journal article" date="2020" name="Stud. Mycol.">
        <title>101 Dothideomycetes genomes: a test case for predicting lifestyles and emergence of pathogens.</title>
        <authorList>
            <person name="Haridas S."/>
            <person name="Albert R."/>
            <person name="Binder M."/>
            <person name="Bloem J."/>
            <person name="Labutti K."/>
            <person name="Salamov A."/>
            <person name="Andreopoulos B."/>
            <person name="Baker S."/>
            <person name="Barry K."/>
            <person name="Bills G."/>
            <person name="Bluhm B."/>
            <person name="Cannon C."/>
            <person name="Castanera R."/>
            <person name="Culley D."/>
            <person name="Daum C."/>
            <person name="Ezra D."/>
            <person name="Gonzalez J."/>
            <person name="Henrissat B."/>
            <person name="Kuo A."/>
            <person name="Liang C."/>
            <person name="Lipzen A."/>
            <person name="Lutzoni F."/>
            <person name="Magnuson J."/>
            <person name="Mondo S."/>
            <person name="Nolan M."/>
            <person name="Ohm R."/>
            <person name="Pangilinan J."/>
            <person name="Park H.-J."/>
            <person name="Ramirez L."/>
            <person name="Alfaro M."/>
            <person name="Sun H."/>
            <person name="Tritt A."/>
            <person name="Yoshinaga Y."/>
            <person name="Zwiers L.-H."/>
            <person name="Turgeon B."/>
            <person name="Goodwin S."/>
            <person name="Spatafora J."/>
            <person name="Crous P."/>
            <person name="Grigoriev I."/>
        </authorList>
    </citation>
    <scope>NUCLEOTIDE SEQUENCE</scope>
    <source>
        <strain evidence="1">ATCC 200398</strain>
    </source>
</reference>
<organism evidence="1 2">
    <name type="scientific">Lindgomyces ingoldianus</name>
    <dbReference type="NCBI Taxonomy" id="673940"/>
    <lineage>
        <taxon>Eukaryota</taxon>
        <taxon>Fungi</taxon>
        <taxon>Dikarya</taxon>
        <taxon>Ascomycota</taxon>
        <taxon>Pezizomycotina</taxon>
        <taxon>Dothideomycetes</taxon>
        <taxon>Pleosporomycetidae</taxon>
        <taxon>Pleosporales</taxon>
        <taxon>Lindgomycetaceae</taxon>
        <taxon>Lindgomyces</taxon>
    </lineage>
</organism>
<comment type="caution">
    <text evidence="1">The sequence shown here is derived from an EMBL/GenBank/DDBJ whole genome shotgun (WGS) entry which is preliminary data.</text>
</comment>
<dbReference type="Proteomes" id="UP000799755">
    <property type="component" value="Unassembled WGS sequence"/>
</dbReference>
<evidence type="ECO:0000313" key="1">
    <source>
        <dbReference type="EMBL" id="KAF2463910.1"/>
    </source>
</evidence>
<keyword evidence="2" id="KW-1185">Reference proteome</keyword>
<sequence>MSETRNPIKGDINGVCLRCIKEDGEWEGLGETLNLSKNSVRERVVATGLARDIARAMGSRARLCHNKLALRNDSGLGLSQLAQPIGERRGEAPTGAEPLIPLLVNINPC</sequence>
<gene>
    <name evidence="1" type="ORF">BDR25DRAFT_319638</name>
</gene>